<organism evidence="1 2">
    <name type="scientific">Mycobacterium talmoniae</name>
    <dbReference type="NCBI Taxonomy" id="1858794"/>
    <lineage>
        <taxon>Bacteria</taxon>
        <taxon>Bacillati</taxon>
        <taxon>Actinomycetota</taxon>
        <taxon>Actinomycetes</taxon>
        <taxon>Mycobacteriales</taxon>
        <taxon>Mycobacteriaceae</taxon>
        <taxon>Mycobacterium</taxon>
    </lineage>
</organism>
<gene>
    <name evidence="1" type="ORF">C1Y40_00794</name>
</gene>
<evidence type="ECO:0000313" key="2">
    <source>
        <dbReference type="Proteomes" id="UP000238296"/>
    </source>
</evidence>
<comment type="caution">
    <text evidence="1">The sequence shown here is derived from an EMBL/GenBank/DDBJ whole genome shotgun (WGS) entry which is preliminary data.</text>
</comment>
<reference evidence="1 2" key="1">
    <citation type="journal article" date="2017" name="Int. J. Syst. Evol. Microbiol.">
        <title>Mycobacterium talmoniae sp. nov., a slowly growing mycobacterium isolated from human respiratory samples.</title>
        <authorList>
            <person name="Davidson R.M."/>
            <person name="DeGroote M.A."/>
            <person name="Marola J.L."/>
            <person name="Buss S."/>
            <person name="Jones V."/>
            <person name="McNeil M.R."/>
            <person name="Freifeld A.G."/>
            <person name="Elaine Epperson L."/>
            <person name="Hasan N.A."/>
            <person name="Jackson M."/>
            <person name="Iwen P.C."/>
            <person name="Salfinger M."/>
            <person name="Strong M."/>
        </authorList>
    </citation>
    <scope>NUCLEOTIDE SEQUENCE [LARGE SCALE GENOMIC DNA]</scope>
    <source>
        <strain evidence="1 2">ATCC BAA-2683</strain>
    </source>
</reference>
<accession>A0A2S8BQP4</accession>
<name>A0A2S8BQP4_9MYCO</name>
<dbReference type="AlphaFoldDB" id="A0A2S8BQP4"/>
<dbReference type="Proteomes" id="UP000238296">
    <property type="component" value="Unassembled WGS sequence"/>
</dbReference>
<sequence>MTAHTATRQHSVMIGFALGRNAIAAYLHQRQHQPATA</sequence>
<evidence type="ECO:0000313" key="1">
    <source>
        <dbReference type="EMBL" id="PQM48995.1"/>
    </source>
</evidence>
<proteinExistence type="predicted"/>
<protein>
    <submittedName>
        <fullName evidence="1">Uncharacterized protein</fullName>
    </submittedName>
</protein>
<dbReference type="EMBL" id="PPEA01000113">
    <property type="protein sequence ID" value="PQM48995.1"/>
    <property type="molecule type" value="Genomic_DNA"/>
</dbReference>